<reference evidence="1 2" key="1">
    <citation type="submission" date="2020-03" db="EMBL/GenBank/DDBJ databases">
        <authorList>
            <person name="Zhu W."/>
        </authorList>
    </citation>
    <scope>NUCLEOTIDE SEQUENCE [LARGE SCALE GENOMIC DNA]</scope>
    <source>
        <strain evidence="1 2">323-1</strain>
    </source>
</reference>
<proteinExistence type="predicted"/>
<keyword evidence="2" id="KW-1185">Reference proteome</keyword>
<name>A0A6G8RVI1_9GAMM</name>
<dbReference type="EMBL" id="CP049801">
    <property type="protein sequence ID" value="QIO05887.1"/>
    <property type="molecule type" value="Genomic_DNA"/>
</dbReference>
<organism evidence="1 2">
    <name type="scientific">Acinetobacter shaoyimingii</name>
    <dbReference type="NCBI Taxonomy" id="2715164"/>
    <lineage>
        <taxon>Bacteria</taxon>
        <taxon>Pseudomonadati</taxon>
        <taxon>Pseudomonadota</taxon>
        <taxon>Gammaproteobacteria</taxon>
        <taxon>Moraxellales</taxon>
        <taxon>Moraxellaceae</taxon>
        <taxon>Acinetobacter</taxon>
    </lineage>
</organism>
<sequence>MRFLLIISLLVGCEKSEIERGISLQQLEHRVSKNEAEYIKEMEDIFTIYNLSLYDINTVGVLRFIIL</sequence>
<protein>
    <submittedName>
        <fullName evidence="1">Uncharacterized protein</fullName>
    </submittedName>
</protein>
<evidence type="ECO:0000313" key="2">
    <source>
        <dbReference type="Proteomes" id="UP000502297"/>
    </source>
</evidence>
<dbReference type="AlphaFoldDB" id="A0A6G8RVI1"/>
<gene>
    <name evidence="1" type="ORF">G8E00_07955</name>
</gene>
<dbReference type="KEGG" id="asha:G8E00_07955"/>
<evidence type="ECO:0000313" key="1">
    <source>
        <dbReference type="EMBL" id="QIO05887.1"/>
    </source>
</evidence>
<dbReference type="Proteomes" id="UP000502297">
    <property type="component" value="Chromosome"/>
</dbReference>
<dbReference type="RefSeq" id="WP_166223497.1">
    <property type="nucleotide sequence ID" value="NZ_CP049801.1"/>
</dbReference>
<accession>A0A6G8RVI1</accession>